<evidence type="ECO:0000256" key="2">
    <source>
        <dbReference type="ARBA" id="ARBA00022676"/>
    </source>
</evidence>
<evidence type="ECO:0000256" key="3">
    <source>
        <dbReference type="ARBA" id="ARBA00022679"/>
    </source>
</evidence>
<keyword evidence="7" id="KW-0333">Golgi apparatus</keyword>
<keyword evidence="4" id="KW-0812">Transmembrane</keyword>
<evidence type="ECO:0000313" key="9">
    <source>
        <dbReference type="EMBL" id="QHU13184.1"/>
    </source>
</evidence>
<name>A0A6C0KAI2_9ZZZZ</name>
<keyword evidence="2" id="KW-0328">Glycosyltransferase</keyword>
<dbReference type="GO" id="GO:0000139">
    <property type="term" value="C:Golgi membrane"/>
    <property type="evidence" value="ECO:0007669"/>
    <property type="project" value="UniProtKB-SubCell"/>
</dbReference>
<dbReference type="EMBL" id="MN740814">
    <property type="protein sequence ID" value="QHU13184.1"/>
    <property type="molecule type" value="Genomic_DNA"/>
</dbReference>
<evidence type="ECO:0000256" key="7">
    <source>
        <dbReference type="ARBA" id="ARBA00023034"/>
    </source>
</evidence>
<comment type="subcellular location">
    <subcellularLocation>
        <location evidence="1">Golgi apparatus membrane</location>
        <topology evidence="1">Single-pass type II membrane protein</topology>
    </subcellularLocation>
</comment>
<keyword evidence="8" id="KW-0472">Membrane</keyword>
<dbReference type="PANTHER" id="PTHR11214:SF3">
    <property type="entry name" value="BETA-1,3-GALACTOSYLTRANSFERASE 6"/>
    <property type="match status" value="1"/>
</dbReference>
<evidence type="ECO:0000256" key="6">
    <source>
        <dbReference type="ARBA" id="ARBA00022989"/>
    </source>
</evidence>
<keyword evidence="6" id="KW-1133">Transmembrane helix</keyword>
<protein>
    <recommendedName>
        <fullName evidence="10">Hexosyltransferase</fullName>
    </recommendedName>
</protein>
<organism evidence="9">
    <name type="scientific">viral metagenome</name>
    <dbReference type="NCBI Taxonomy" id="1070528"/>
    <lineage>
        <taxon>unclassified sequences</taxon>
        <taxon>metagenomes</taxon>
        <taxon>organismal metagenomes</taxon>
    </lineage>
</organism>
<dbReference type="InterPro" id="IPR002659">
    <property type="entry name" value="Glyco_trans_31"/>
</dbReference>
<reference evidence="9" key="1">
    <citation type="journal article" date="2020" name="Nature">
        <title>Giant virus diversity and host interactions through global metagenomics.</title>
        <authorList>
            <person name="Schulz F."/>
            <person name="Roux S."/>
            <person name="Paez-Espino D."/>
            <person name="Jungbluth S."/>
            <person name="Walsh D.A."/>
            <person name="Denef V.J."/>
            <person name="McMahon K.D."/>
            <person name="Konstantinidis K.T."/>
            <person name="Eloe-Fadrosh E.A."/>
            <person name="Kyrpides N.C."/>
            <person name="Woyke T."/>
        </authorList>
    </citation>
    <scope>NUCLEOTIDE SEQUENCE</scope>
    <source>
        <strain evidence="9">GVMAG-S-1101178-127</strain>
    </source>
</reference>
<dbReference type="GO" id="GO:0016758">
    <property type="term" value="F:hexosyltransferase activity"/>
    <property type="evidence" value="ECO:0007669"/>
    <property type="project" value="InterPro"/>
</dbReference>
<evidence type="ECO:0008006" key="10">
    <source>
        <dbReference type="Google" id="ProtNLM"/>
    </source>
</evidence>
<evidence type="ECO:0000256" key="5">
    <source>
        <dbReference type="ARBA" id="ARBA00022968"/>
    </source>
</evidence>
<accession>A0A6C0KAI2</accession>
<keyword evidence="5" id="KW-0735">Signal-anchor</keyword>
<dbReference type="AlphaFoldDB" id="A0A6C0KAI2"/>
<dbReference type="GO" id="GO:0006493">
    <property type="term" value="P:protein O-linked glycosylation"/>
    <property type="evidence" value="ECO:0007669"/>
    <property type="project" value="TreeGrafter"/>
</dbReference>
<sequence>MEKYCLMILNCRKYSAKRVKQRSTWLPHIKVRWFHVIGDPALLTEYEYRESENIMYVQCIDSYEFLPKKTYLTILAVQRLFPEVEYLLKTDDDMKCEIPAFESMLGAIEGYDYGGELFEAEEHASVYHYPNVPPELRKPCIIRRTQYCPGRFYFLSRNARRSLLAQKDFFGKHIFEDYTVGYLATRIPNVKCLSLDAKSIFHE</sequence>
<proteinExistence type="predicted"/>
<dbReference type="Pfam" id="PF01762">
    <property type="entry name" value="Galactosyl_T"/>
    <property type="match status" value="1"/>
</dbReference>
<dbReference type="PANTHER" id="PTHR11214">
    <property type="entry name" value="BETA-1,3-N-ACETYLGLUCOSAMINYLTRANSFERASE"/>
    <property type="match status" value="1"/>
</dbReference>
<evidence type="ECO:0000256" key="1">
    <source>
        <dbReference type="ARBA" id="ARBA00004323"/>
    </source>
</evidence>
<evidence type="ECO:0000256" key="8">
    <source>
        <dbReference type="ARBA" id="ARBA00023136"/>
    </source>
</evidence>
<keyword evidence="3" id="KW-0808">Transferase</keyword>
<evidence type="ECO:0000256" key="4">
    <source>
        <dbReference type="ARBA" id="ARBA00022692"/>
    </source>
</evidence>